<reference evidence="8 9" key="1">
    <citation type="submission" date="2019-03" db="EMBL/GenBank/DDBJ databases">
        <title>The complete genome sequence of Neokomagataea sp. Jb2 NBRC113641.</title>
        <authorList>
            <person name="Chua K.-O."/>
            <person name="Chan K.-G."/>
            <person name="See-Too W.-S."/>
        </authorList>
    </citation>
    <scope>NUCLEOTIDE SEQUENCE [LARGE SCALE GENOMIC DNA]</scope>
    <source>
        <strain evidence="8 9">Jb2</strain>
    </source>
</reference>
<accession>A0A506UR88</accession>
<feature type="transmembrane region" description="Helical" evidence="7">
    <location>
        <begin position="151"/>
        <end position="176"/>
    </location>
</feature>
<evidence type="ECO:0000256" key="2">
    <source>
        <dbReference type="ARBA" id="ARBA00022475"/>
    </source>
</evidence>
<keyword evidence="2" id="KW-1003">Cell membrane</keyword>
<dbReference type="Proteomes" id="UP000315037">
    <property type="component" value="Unassembled WGS sequence"/>
</dbReference>
<evidence type="ECO:0000256" key="7">
    <source>
        <dbReference type="SAM" id="Phobius"/>
    </source>
</evidence>
<evidence type="ECO:0000313" key="8">
    <source>
        <dbReference type="EMBL" id="TPW35789.1"/>
    </source>
</evidence>
<dbReference type="EMBL" id="SORZ01000001">
    <property type="protein sequence ID" value="TPW35789.1"/>
    <property type="molecule type" value="Genomic_DNA"/>
</dbReference>
<feature type="transmembrane region" description="Helical" evidence="7">
    <location>
        <begin position="127"/>
        <end position="145"/>
    </location>
</feature>
<feature type="transmembrane region" description="Helical" evidence="7">
    <location>
        <begin position="542"/>
        <end position="563"/>
    </location>
</feature>
<dbReference type="GO" id="GO:0022857">
    <property type="term" value="F:transmembrane transporter activity"/>
    <property type="evidence" value="ECO:0007669"/>
    <property type="project" value="InterPro"/>
</dbReference>
<dbReference type="AlphaFoldDB" id="A0A506UR88"/>
<feature type="transmembrane region" description="Helical" evidence="7">
    <location>
        <begin position="460"/>
        <end position="478"/>
    </location>
</feature>
<feature type="transmembrane region" description="Helical" evidence="7">
    <location>
        <begin position="28"/>
        <end position="49"/>
    </location>
</feature>
<dbReference type="PANTHER" id="PTHR30509:SF40">
    <property type="entry name" value="BLR3852 PROTEIN"/>
    <property type="match status" value="1"/>
</dbReference>
<dbReference type="InterPro" id="IPR006726">
    <property type="entry name" value="PHBA_efflux_AaeB/fusaric-R"/>
</dbReference>
<protein>
    <submittedName>
        <fullName evidence="8">FUSC family protein</fullName>
    </submittedName>
</protein>
<sequence>MANSGASTSLLPKRRSLLSWLLQPDFKAVVFAFRTTMAACLALGVALWMELDSPAWAAMTVWSVAQLTRGESLSKARWRIVGTLIGSTAGIGLHALVPQAPWLFFPLLAIWVGVCSGLATFVSNFRAYALVLAGYTCAIVATDAAPDGNHVFMIAVSRGSYIILGVICETLVAFVFSPNQILLAHRALKQTLQSALIVATTTLASILRRGTAAENMARQQFGTMLRIADRIEFAEIEMGPHGHEGDHARAALAAISVLLARGFGIASQLHLFARHHSDYQTVADEVLNFLDAFPKVISDESLLPDLLSELQHLRDICRQYAAPHRLSPTHLVSHPSELTSDEVARMKAENTTETTVPELDERVLFVSLGELLGDLERAILEYYASTHLIRGDHFHFQRQTHRDSRLALNNGVRASMAVILTALIYEVTAWTEGFHFIGIASLCVGLYATQENPVLGTLNFLRGVVTGYVVAFFLVFLFMPIVKVYEPLILILSCAMMIGGLAKAHAATAAWGAAYSLLMPSMLGLSNHHVMNEMQFFNGNMATVLAAALAVIIFRTILPFSAASERFRLRKGMLRELRHLAQPGRLPSINAWVAHGMDRFSCILRHAGNTPPQIIEAFIRGTLATLTLGLNIIRLRTLMDREYLPESARRPIALVLHYIEFPTRRYAQAAQAATMAIRRLREMDTPSHDIITRLEITRAITYLMIIAHILRTNRNFLDPTKPFTGEELSTPSPADKPAPGKIQAAQQPG</sequence>
<gene>
    <name evidence="8" type="ORF">E3202_02290</name>
</gene>
<organism evidence="8 9">
    <name type="scientific">Oecophyllibacter saccharovorans</name>
    <dbReference type="NCBI Taxonomy" id="2558360"/>
    <lineage>
        <taxon>Bacteria</taxon>
        <taxon>Pseudomonadati</taxon>
        <taxon>Pseudomonadota</taxon>
        <taxon>Alphaproteobacteria</taxon>
        <taxon>Acetobacterales</taxon>
        <taxon>Acetobacteraceae</taxon>
        <taxon>Oecophyllibacter</taxon>
    </lineage>
</organism>
<proteinExistence type="predicted"/>
<evidence type="ECO:0000256" key="5">
    <source>
        <dbReference type="ARBA" id="ARBA00023136"/>
    </source>
</evidence>
<evidence type="ECO:0000313" key="9">
    <source>
        <dbReference type="Proteomes" id="UP000315037"/>
    </source>
</evidence>
<keyword evidence="9" id="KW-1185">Reference proteome</keyword>
<feature type="transmembrane region" description="Helical" evidence="7">
    <location>
        <begin position="103"/>
        <end position="122"/>
    </location>
</feature>
<evidence type="ECO:0000256" key="3">
    <source>
        <dbReference type="ARBA" id="ARBA00022692"/>
    </source>
</evidence>
<dbReference type="GO" id="GO:0005886">
    <property type="term" value="C:plasma membrane"/>
    <property type="evidence" value="ECO:0007669"/>
    <property type="project" value="UniProtKB-SubCell"/>
</dbReference>
<dbReference type="Pfam" id="PF04632">
    <property type="entry name" value="FUSC"/>
    <property type="match status" value="1"/>
</dbReference>
<evidence type="ECO:0000256" key="6">
    <source>
        <dbReference type="SAM" id="MobiDB-lite"/>
    </source>
</evidence>
<keyword evidence="3 7" id="KW-0812">Transmembrane</keyword>
<dbReference type="PANTHER" id="PTHR30509">
    <property type="entry name" value="P-HYDROXYBENZOIC ACID EFFLUX PUMP SUBUNIT-RELATED"/>
    <property type="match status" value="1"/>
</dbReference>
<evidence type="ECO:0000256" key="1">
    <source>
        <dbReference type="ARBA" id="ARBA00004651"/>
    </source>
</evidence>
<dbReference type="RefSeq" id="WP_165599355.1">
    <property type="nucleotide sequence ID" value="NZ_SORY01000002.1"/>
</dbReference>
<evidence type="ECO:0000256" key="4">
    <source>
        <dbReference type="ARBA" id="ARBA00022989"/>
    </source>
</evidence>
<feature type="region of interest" description="Disordered" evidence="6">
    <location>
        <begin position="721"/>
        <end position="749"/>
    </location>
</feature>
<comment type="caution">
    <text evidence="8">The sequence shown here is derived from an EMBL/GenBank/DDBJ whole genome shotgun (WGS) entry which is preliminary data.</text>
</comment>
<feature type="transmembrane region" description="Helical" evidence="7">
    <location>
        <begin position="484"/>
        <end position="502"/>
    </location>
</feature>
<keyword evidence="5 7" id="KW-0472">Membrane</keyword>
<keyword evidence="4 7" id="KW-1133">Transmembrane helix</keyword>
<comment type="subcellular location">
    <subcellularLocation>
        <location evidence="1">Cell membrane</location>
        <topology evidence="1">Multi-pass membrane protein</topology>
    </subcellularLocation>
</comment>
<name>A0A506UR88_9PROT</name>